<dbReference type="Proteomes" id="UP000027180">
    <property type="component" value="Plasmid pRetIE4771d"/>
</dbReference>
<keyword evidence="4" id="KW-0614">Plasmid</keyword>
<evidence type="ECO:0000256" key="2">
    <source>
        <dbReference type="ARBA" id="ARBA00022679"/>
    </source>
</evidence>
<dbReference type="GO" id="GO:0019878">
    <property type="term" value="P:lysine biosynthetic process via aminoadipic acid"/>
    <property type="evidence" value="ECO:0007669"/>
    <property type="project" value="TreeGrafter"/>
</dbReference>
<dbReference type="InterPro" id="IPR008278">
    <property type="entry name" value="4-PPantetheinyl_Trfase_dom"/>
</dbReference>
<dbReference type="EMBL" id="CP006990">
    <property type="protein sequence ID" value="AIC31071.1"/>
    <property type="molecule type" value="Genomic_DNA"/>
</dbReference>
<feature type="domain" description="4'-phosphopantetheinyl transferase" evidence="3">
    <location>
        <begin position="113"/>
        <end position="216"/>
    </location>
</feature>
<protein>
    <submittedName>
        <fullName evidence="4">4'-phosphopantetheinyl transferase protein</fullName>
        <ecNumber evidence="4">2.7.8.7</ecNumber>
    </submittedName>
</protein>
<dbReference type="Pfam" id="PF01648">
    <property type="entry name" value="ACPS"/>
    <property type="match status" value="1"/>
</dbReference>
<dbReference type="PANTHER" id="PTHR12215">
    <property type="entry name" value="PHOSPHOPANTETHEINE TRANSFERASE"/>
    <property type="match status" value="1"/>
</dbReference>
<dbReference type="OrthoDB" id="9808281at2"/>
<dbReference type="SUPFAM" id="SSF56214">
    <property type="entry name" value="4'-phosphopantetheinyl transferase"/>
    <property type="match status" value="2"/>
</dbReference>
<dbReference type="RefSeq" id="WP_040142136.1">
    <property type="nucleotide sequence ID" value="NZ_CP006990.1"/>
</dbReference>
<accession>A0A060IHK8</accession>
<evidence type="ECO:0000313" key="4">
    <source>
        <dbReference type="EMBL" id="AIC31071.1"/>
    </source>
</evidence>
<dbReference type="GO" id="GO:0005829">
    <property type="term" value="C:cytosol"/>
    <property type="evidence" value="ECO:0007669"/>
    <property type="project" value="TreeGrafter"/>
</dbReference>
<dbReference type="KEGG" id="rei:IE4771_PD00517"/>
<evidence type="ECO:0000259" key="3">
    <source>
        <dbReference type="Pfam" id="PF01648"/>
    </source>
</evidence>
<name>A0A060IHK8_RHIET</name>
<dbReference type="HOGENOM" id="CLU_057011_2_1_5"/>
<evidence type="ECO:0000256" key="1">
    <source>
        <dbReference type="ARBA" id="ARBA00010990"/>
    </source>
</evidence>
<evidence type="ECO:0000313" key="5">
    <source>
        <dbReference type="Proteomes" id="UP000027180"/>
    </source>
</evidence>
<dbReference type="GO" id="GO:0008897">
    <property type="term" value="F:holo-[acyl-carrier-protein] synthase activity"/>
    <property type="evidence" value="ECO:0007669"/>
    <property type="project" value="UniProtKB-EC"/>
</dbReference>
<dbReference type="Gene3D" id="3.90.470.20">
    <property type="entry name" value="4'-phosphopantetheinyl transferase domain"/>
    <property type="match status" value="2"/>
</dbReference>
<comment type="similarity">
    <text evidence="1">Belongs to the P-Pant transferase superfamily. Gsp/Sfp/HetI/AcpT family.</text>
</comment>
<dbReference type="AlphaFoldDB" id="A0A060IHK8"/>
<sequence>MQQSDDQPAAIDVALWQYPENEGDEKRWMRSLSSNELERATAYRFKRDRTSFIAGRYLLRQRLGVHTQTPPDKLVLVADAYGKLKVADQNGLQFSLSNADGLVAVAIASGCERIGIDCERADAEIEAAALESYCSPDERRWLDQLPAGEGPRAAIALWTLKESHLKALGVGLRKDPRSVAFSWQDGIPVMVQSGEPNRQWHHRLIRSGGQHVVALAVRSQSGPPGIHVRMFQDESMPSE</sequence>
<geneLocation type="plasmid" evidence="4 5">
    <name>pRetIE4771d</name>
</geneLocation>
<dbReference type="EC" id="2.7.8.7" evidence="4"/>
<dbReference type="InterPro" id="IPR050559">
    <property type="entry name" value="P-Pant_transferase_sf"/>
</dbReference>
<keyword evidence="2 4" id="KW-0808">Transferase</keyword>
<proteinExistence type="inferred from homology"/>
<gene>
    <name evidence="4" type="ORF">IE4771_PD00517</name>
</gene>
<organism evidence="4 5">
    <name type="scientific">Rhizobium etli bv. mimosae str. IE4771</name>
    <dbReference type="NCBI Taxonomy" id="1432050"/>
    <lineage>
        <taxon>Bacteria</taxon>
        <taxon>Pseudomonadati</taxon>
        <taxon>Pseudomonadota</taxon>
        <taxon>Alphaproteobacteria</taxon>
        <taxon>Hyphomicrobiales</taxon>
        <taxon>Rhizobiaceae</taxon>
        <taxon>Rhizobium/Agrobacterium group</taxon>
        <taxon>Rhizobium</taxon>
    </lineage>
</organism>
<reference evidence="4 5" key="1">
    <citation type="submission" date="2013-12" db="EMBL/GenBank/DDBJ databases">
        <title>Complete genome sequence of Rhizobium etli bv. mimosae IE4771.</title>
        <authorList>
            <person name="Bustos P."/>
            <person name="Santamaria R.I."/>
            <person name="Lozano L."/>
            <person name="Ormeno-Orrillo E."/>
            <person name="Rogel M.A."/>
            <person name="Romero D."/>
            <person name="Cevallos M.A."/>
            <person name="Martinez-Romero E."/>
            <person name="Gonzalez V."/>
        </authorList>
    </citation>
    <scope>NUCLEOTIDE SEQUENCE [LARGE SCALE GENOMIC DNA]</scope>
    <source>
        <strain evidence="4 5">IE4771</strain>
        <plasmid evidence="5">Plasmid pRetIE4771d</plasmid>
    </source>
</reference>
<dbReference type="PANTHER" id="PTHR12215:SF10">
    <property type="entry name" value="L-AMINOADIPATE-SEMIALDEHYDE DEHYDROGENASE-PHOSPHOPANTETHEINYL TRANSFERASE"/>
    <property type="match status" value="1"/>
</dbReference>
<dbReference type="InterPro" id="IPR037143">
    <property type="entry name" value="4-PPantetheinyl_Trfase_dom_sf"/>
</dbReference>
<dbReference type="GO" id="GO:0000287">
    <property type="term" value="F:magnesium ion binding"/>
    <property type="evidence" value="ECO:0007669"/>
    <property type="project" value="InterPro"/>
</dbReference>